<dbReference type="EMBL" id="CAJNOK010002046">
    <property type="protein sequence ID" value="CAF0842214.1"/>
    <property type="molecule type" value="Genomic_DNA"/>
</dbReference>
<evidence type="ECO:0000256" key="3">
    <source>
        <dbReference type="PROSITE-ProRule" id="PRU00339"/>
    </source>
</evidence>
<dbReference type="SMART" id="SM00028">
    <property type="entry name" value="TPR"/>
    <property type="match status" value="3"/>
</dbReference>
<dbReference type="Pfam" id="PF13181">
    <property type="entry name" value="TPR_8"/>
    <property type="match status" value="2"/>
</dbReference>
<dbReference type="Gene3D" id="3.90.176.10">
    <property type="entry name" value="Toxin ADP-ribosyltransferase, Chain A, domain 1"/>
    <property type="match status" value="1"/>
</dbReference>
<keyword evidence="1" id="KW-0677">Repeat</keyword>
<dbReference type="PROSITE" id="PS50005">
    <property type="entry name" value="TPR"/>
    <property type="match status" value="1"/>
</dbReference>
<reference evidence="5" key="1">
    <citation type="submission" date="2021-02" db="EMBL/GenBank/DDBJ databases">
        <authorList>
            <person name="Nowell W R."/>
        </authorList>
    </citation>
    <scope>NUCLEOTIDE SEQUENCE</scope>
</reference>
<gene>
    <name evidence="4" type="ORF">OVA965_LOCUS6702</name>
    <name evidence="5" type="ORF">TMI583_LOCUS6694</name>
</gene>
<evidence type="ECO:0000313" key="4">
    <source>
        <dbReference type="EMBL" id="CAF0842214.1"/>
    </source>
</evidence>
<evidence type="ECO:0000313" key="5">
    <source>
        <dbReference type="EMBL" id="CAF3627098.1"/>
    </source>
</evidence>
<dbReference type="AlphaFoldDB" id="A0A8S2HBV5"/>
<dbReference type="SUPFAM" id="SSF56399">
    <property type="entry name" value="ADP-ribosylation"/>
    <property type="match status" value="1"/>
</dbReference>
<dbReference type="Proteomes" id="UP000677228">
    <property type="component" value="Unassembled WGS sequence"/>
</dbReference>
<dbReference type="PANTHER" id="PTHR45641:SF19">
    <property type="entry name" value="NEPHROCYSTIN-3"/>
    <property type="match status" value="1"/>
</dbReference>
<keyword evidence="2 3" id="KW-0802">TPR repeat</keyword>
<accession>A0A8S2HBV5</accession>
<evidence type="ECO:0000256" key="1">
    <source>
        <dbReference type="ARBA" id="ARBA00022737"/>
    </source>
</evidence>
<dbReference type="EMBL" id="CAJOBA010002045">
    <property type="protein sequence ID" value="CAF3627098.1"/>
    <property type="molecule type" value="Genomic_DNA"/>
</dbReference>
<proteinExistence type="predicted"/>
<dbReference type="Proteomes" id="UP000682733">
    <property type="component" value="Unassembled WGS sequence"/>
</dbReference>
<dbReference type="PROSITE" id="PS51996">
    <property type="entry name" value="TR_MART"/>
    <property type="match status" value="1"/>
</dbReference>
<dbReference type="InterPro" id="IPR019734">
    <property type="entry name" value="TPR_rpt"/>
</dbReference>
<dbReference type="PANTHER" id="PTHR45641">
    <property type="entry name" value="TETRATRICOPEPTIDE REPEAT PROTEIN (AFU_ORTHOLOGUE AFUA_6G03870)"/>
    <property type="match status" value="1"/>
</dbReference>
<feature type="repeat" description="TPR" evidence="3">
    <location>
        <begin position="334"/>
        <end position="367"/>
    </location>
</feature>
<comment type="caution">
    <text evidence="5">The sequence shown here is derived from an EMBL/GenBank/DDBJ whole genome shotgun (WGS) entry which is preliminary data.</text>
</comment>
<name>A0A8S2HBV5_9BILA</name>
<evidence type="ECO:0000256" key="2">
    <source>
        <dbReference type="ARBA" id="ARBA00022803"/>
    </source>
</evidence>
<sequence length="434" mass="51131">MCRDNKTEQEKINQFEDIYTKHDAVQWYTQNSFLFRLTNRAFRSEEIDQIYIFRLFITDLYKQLSSLYSKQEHMHDIKIYRGRKLMREELERLRNNIQHIISINGFLSATSSLDVALCYARAETSREGYESVVFELDIGHNQSKACVDISKYSKFTDEEEILCTIGTIWYIENIDWNNDTATWWVKLKLTNEKAQPSMELVDTLRKQYIDEECTLLNLANVLVAVGKYNQAQNYHKIMYDNLSVTDNQKIQMNNCLGILSYEIGEFDNAIMYFQKAEEIINSKQELFNHCQATICMNKQATYSALNNYTFAQEYFHKLTNIILTGLSANKHLMVKIYNNIGLSYHINNELDEALKNYARALVSDNPHSLDRSAVYNNIAGAHYIKKNYDKAKSYYTRAISIGKLFLRKDHPWMKNYERNLSTLHRHIQEDRITH</sequence>
<dbReference type="SUPFAM" id="SSF48452">
    <property type="entry name" value="TPR-like"/>
    <property type="match status" value="1"/>
</dbReference>
<dbReference type="Gene3D" id="1.25.40.10">
    <property type="entry name" value="Tetratricopeptide repeat domain"/>
    <property type="match status" value="2"/>
</dbReference>
<dbReference type="InterPro" id="IPR011990">
    <property type="entry name" value="TPR-like_helical_dom_sf"/>
</dbReference>
<organism evidence="5 6">
    <name type="scientific">Didymodactylos carnosus</name>
    <dbReference type="NCBI Taxonomy" id="1234261"/>
    <lineage>
        <taxon>Eukaryota</taxon>
        <taxon>Metazoa</taxon>
        <taxon>Spiralia</taxon>
        <taxon>Gnathifera</taxon>
        <taxon>Rotifera</taxon>
        <taxon>Eurotatoria</taxon>
        <taxon>Bdelloidea</taxon>
        <taxon>Philodinida</taxon>
        <taxon>Philodinidae</taxon>
        <taxon>Didymodactylos</taxon>
    </lineage>
</organism>
<protein>
    <submittedName>
        <fullName evidence="5">Uncharacterized protein</fullName>
    </submittedName>
</protein>
<evidence type="ECO:0000313" key="6">
    <source>
        <dbReference type="Proteomes" id="UP000682733"/>
    </source>
</evidence>